<dbReference type="EC" id="2.4.-.-" evidence="2"/>
<dbReference type="EMBL" id="JBBPCC010000008">
    <property type="protein sequence ID" value="MEK8129077.1"/>
    <property type="molecule type" value="Genomic_DNA"/>
</dbReference>
<keyword evidence="3" id="KW-1185">Reference proteome</keyword>
<protein>
    <submittedName>
        <fullName evidence="2">Glycosyltransferase family 4 protein</fullName>
        <ecNumber evidence="2">2.4.-.-</ecNumber>
    </submittedName>
</protein>
<feature type="domain" description="Glycosyltransferase subfamily 4-like N-terminal" evidence="1">
    <location>
        <begin position="21"/>
        <end position="134"/>
    </location>
</feature>
<proteinExistence type="predicted"/>
<dbReference type="Pfam" id="PF13692">
    <property type="entry name" value="Glyco_trans_1_4"/>
    <property type="match status" value="1"/>
</dbReference>
<dbReference type="CDD" id="cd03801">
    <property type="entry name" value="GT4_PimA-like"/>
    <property type="match status" value="1"/>
</dbReference>
<name>A0ABU9DJP9_9BACL</name>
<dbReference type="Pfam" id="PF13439">
    <property type="entry name" value="Glyco_transf_4"/>
    <property type="match status" value="1"/>
</dbReference>
<accession>A0ABU9DJP9</accession>
<dbReference type="Proteomes" id="UP001469365">
    <property type="component" value="Unassembled WGS sequence"/>
</dbReference>
<sequence>MTSYQVVWKGPVQRSSGLGIASRAYVQALRRQGVDVVLGSSELPASRKGKGGKRRILIFHHVPTKINFAEERKRFDRIILNTVWETSRFPKRWVPYMNKFDAVCVPSHQNRKALRDSGVKRPIFIVPHGVDTARFKPDNRKMPLREAKGRFVFVSVFGFQHRKNPEALLRAYWEEFSAADPVLLLIKTNGYAAYENQTWIRAAIQRYKAKLGIRKATAPVIVLAGKLSPDRLKGIYTRGKAFVLPTRGEGVGLPFLESLASGTPVIATGWGGQMDFLTGKNSFLVSYRLQSPTVSMKNGHSISRQFRHLFAEQGQLWAEPNLGALKKQMRTAYKHPQLCREKGRQGRLDMRKHSWSRAGIALKKAVEQVMRSAN</sequence>
<dbReference type="InterPro" id="IPR028098">
    <property type="entry name" value="Glyco_trans_4-like_N"/>
</dbReference>
<dbReference type="RefSeq" id="WP_341416175.1">
    <property type="nucleotide sequence ID" value="NZ_JBBPCC010000008.1"/>
</dbReference>
<dbReference type="SUPFAM" id="SSF53756">
    <property type="entry name" value="UDP-Glycosyltransferase/glycogen phosphorylase"/>
    <property type="match status" value="1"/>
</dbReference>
<evidence type="ECO:0000313" key="3">
    <source>
        <dbReference type="Proteomes" id="UP001469365"/>
    </source>
</evidence>
<gene>
    <name evidence="2" type="ORF">WMW72_14325</name>
</gene>
<dbReference type="PANTHER" id="PTHR46656">
    <property type="entry name" value="PUTATIVE-RELATED"/>
    <property type="match status" value="1"/>
</dbReference>
<evidence type="ECO:0000259" key="1">
    <source>
        <dbReference type="Pfam" id="PF13439"/>
    </source>
</evidence>
<organism evidence="2 3">
    <name type="scientific">Paenibacillus filicis</name>
    <dbReference type="NCBI Taxonomy" id="669464"/>
    <lineage>
        <taxon>Bacteria</taxon>
        <taxon>Bacillati</taxon>
        <taxon>Bacillota</taxon>
        <taxon>Bacilli</taxon>
        <taxon>Bacillales</taxon>
        <taxon>Paenibacillaceae</taxon>
        <taxon>Paenibacillus</taxon>
    </lineage>
</organism>
<comment type="caution">
    <text evidence="2">The sequence shown here is derived from an EMBL/GenBank/DDBJ whole genome shotgun (WGS) entry which is preliminary data.</text>
</comment>
<keyword evidence="2" id="KW-0808">Transferase</keyword>
<dbReference type="PANTHER" id="PTHR46656:SF3">
    <property type="entry name" value="PUTATIVE-RELATED"/>
    <property type="match status" value="1"/>
</dbReference>
<dbReference type="GO" id="GO:0016757">
    <property type="term" value="F:glycosyltransferase activity"/>
    <property type="evidence" value="ECO:0007669"/>
    <property type="project" value="UniProtKB-KW"/>
</dbReference>
<keyword evidence="2" id="KW-0328">Glycosyltransferase</keyword>
<reference evidence="2 3" key="1">
    <citation type="submission" date="2024-04" db="EMBL/GenBank/DDBJ databases">
        <title>draft genome sequnece of Paenibacillus filicis.</title>
        <authorList>
            <person name="Kim D.-U."/>
        </authorList>
    </citation>
    <scope>NUCLEOTIDE SEQUENCE [LARGE SCALE GENOMIC DNA]</scope>
    <source>
        <strain evidence="2 3">KACC14197</strain>
    </source>
</reference>
<dbReference type="Gene3D" id="3.40.50.2000">
    <property type="entry name" value="Glycogen Phosphorylase B"/>
    <property type="match status" value="1"/>
</dbReference>
<evidence type="ECO:0000313" key="2">
    <source>
        <dbReference type="EMBL" id="MEK8129077.1"/>
    </source>
</evidence>